<sequence>MCPPTTPLPVLDTSISDLYVDPSLLDDPEQHSWAPASTPIIPAPPIAFYDPAMYQPEADSNNPFTTTPTTAEEWDNYHAAVKEVKDDFADDDSMGFENYNKALKIVKELDDGDKAKLKEMGGGRRGYLGCGLWV</sequence>
<evidence type="ECO:0000313" key="2">
    <source>
        <dbReference type="Proteomes" id="UP000018144"/>
    </source>
</evidence>
<proteinExistence type="predicted"/>
<dbReference type="EMBL" id="HF935323">
    <property type="protein sequence ID" value="CCX06925.1"/>
    <property type="molecule type" value="Genomic_DNA"/>
</dbReference>
<gene>
    <name evidence="1" type="ORF">PCON_06512</name>
</gene>
<dbReference type="AlphaFoldDB" id="U4KZ10"/>
<reference evidence="1 2" key="1">
    <citation type="journal article" date="2013" name="PLoS Genet.">
        <title>The genome and development-dependent transcriptomes of Pyronema confluens: a window into fungal evolution.</title>
        <authorList>
            <person name="Traeger S."/>
            <person name="Altegoer F."/>
            <person name="Freitag M."/>
            <person name="Gabaldon T."/>
            <person name="Kempken F."/>
            <person name="Kumar A."/>
            <person name="Marcet-Houben M."/>
            <person name="Poggeler S."/>
            <person name="Stajich J.E."/>
            <person name="Nowrousian M."/>
        </authorList>
    </citation>
    <scope>NUCLEOTIDE SEQUENCE [LARGE SCALE GENOMIC DNA]</scope>
    <source>
        <strain evidence="2">CBS 100304</strain>
        <tissue evidence="1">Vegetative mycelium</tissue>
    </source>
</reference>
<dbReference type="Proteomes" id="UP000018144">
    <property type="component" value="Unassembled WGS sequence"/>
</dbReference>
<keyword evidence="2" id="KW-1185">Reference proteome</keyword>
<name>U4KZ10_PYROM</name>
<accession>U4KZ10</accession>
<organism evidence="1 2">
    <name type="scientific">Pyronema omphalodes (strain CBS 100304)</name>
    <name type="common">Pyronema confluens</name>
    <dbReference type="NCBI Taxonomy" id="1076935"/>
    <lineage>
        <taxon>Eukaryota</taxon>
        <taxon>Fungi</taxon>
        <taxon>Dikarya</taxon>
        <taxon>Ascomycota</taxon>
        <taxon>Pezizomycotina</taxon>
        <taxon>Pezizomycetes</taxon>
        <taxon>Pezizales</taxon>
        <taxon>Pyronemataceae</taxon>
        <taxon>Pyronema</taxon>
    </lineage>
</organism>
<protein>
    <submittedName>
        <fullName evidence="1">Uncharacterized protein</fullName>
    </submittedName>
</protein>
<evidence type="ECO:0000313" key="1">
    <source>
        <dbReference type="EMBL" id="CCX06925.1"/>
    </source>
</evidence>